<evidence type="ECO:0000313" key="2">
    <source>
        <dbReference type="Proteomes" id="UP000294901"/>
    </source>
</evidence>
<evidence type="ECO:0000313" key="1">
    <source>
        <dbReference type="EMBL" id="TDO42172.1"/>
    </source>
</evidence>
<protein>
    <submittedName>
        <fullName evidence="1">Uncharacterized protein</fullName>
    </submittedName>
</protein>
<organism evidence="1 2">
    <name type="scientific">Paractinoplanes brasiliensis</name>
    <dbReference type="NCBI Taxonomy" id="52695"/>
    <lineage>
        <taxon>Bacteria</taxon>
        <taxon>Bacillati</taxon>
        <taxon>Actinomycetota</taxon>
        <taxon>Actinomycetes</taxon>
        <taxon>Micromonosporales</taxon>
        <taxon>Micromonosporaceae</taxon>
        <taxon>Paractinoplanes</taxon>
    </lineage>
</organism>
<reference evidence="1 2" key="1">
    <citation type="submission" date="2019-03" db="EMBL/GenBank/DDBJ databases">
        <title>Sequencing the genomes of 1000 actinobacteria strains.</title>
        <authorList>
            <person name="Klenk H.-P."/>
        </authorList>
    </citation>
    <scope>NUCLEOTIDE SEQUENCE [LARGE SCALE GENOMIC DNA]</scope>
    <source>
        <strain evidence="1 2">DSM 43805</strain>
    </source>
</reference>
<sequence length="152" mass="16557">MLPGCCLRSWMPGWQMVCCGTHFREAGAVSWRLRHPNSAELAWFDTVLHDGVAARIDAVEDHHGDSSAPLTEGTVTSIFTLHCRFSPEPVAESGLLTSVVTAEKWNEDLDDRHFAGFLISVLAPKSIRVQGRFSTSSSAGGDARRSVGVFTL</sequence>
<keyword evidence="2" id="KW-1185">Reference proteome</keyword>
<dbReference type="AlphaFoldDB" id="A0A4R6K1K1"/>
<comment type="caution">
    <text evidence="1">The sequence shown here is derived from an EMBL/GenBank/DDBJ whole genome shotgun (WGS) entry which is preliminary data.</text>
</comment>
<proteinExistence type="predicted"/>
<name>A0A4R6K1K1_9ACTN</name>
<dbReference type="EMBL" id="SNWR01000001">
    <property type="protein sequence ID" value="TDO42172.1"/>
    <property type="molecule type" value="Genomic_DNA"/>
</dbReference>
<dbReference type="Proteomes" id="UP000294901">
    <property type="component" value="Unassembled WGS sequence"/>
</dbReference>
<dbReference type="Pfam" id="PF20218">
    <property type="entry name" value="DUF6578"/>
    <property type="match status" value="1"/>
</dbReference>
<accession>A0A4R6K1K1</accession>
<dbReference type="InterPro" id="IPR046485">
    <property type="entry name" value="DUF6578"/>
</dbReference>
<gene>
    <name evidence="1" type="ORF">C8E87_5937</name>
</gene>